<feature type="domain" description="Oxidoreductase molybdopterin-binding" evidence="2">
    <location>
        <begin position="412"/>
        <end position="550"/>
    </location>
</feature>
<dbReference type="Pfam" id="PF00174">
    <property type="entry name" value="Oxidored_molyb"/>
    <property type="match status" value="1"/>
</dbReference>
<dbReference type="AlphaFoldDB" id="A0A7Z0IIM2"/>
<dbReference type="InterPro" id="IPR016174">
    <property type="entry name" value="Di-haem_cyt_TM"/>
</dbReference>
<dbReference type="Gene3D" id="1.20.950.20">
    <property type="entry name" value="Transmembrane di-heme cytochromes, Chain C"/>
    <property type="match status" value="1"/>
</dbReference>
<dbReference type="PANTHER" id="PTHR43032">
    <property type="entry name" value="PROTEIN-METHIONINE-SULFOXIDE REDUCTASE"/>
    <property type="match status" value="1"/>
</dbReference>
<gene>
    <name evidence="3" type="ORF">BJY26_002951</name>
</gene>
<evidence type="ECO:0000256" key="1">
    <source>
        <dbReference type="SAM" id="Phobius"/>
    </source>
</evidence>
<dbReference type="SUPFAM" id="SSF81342">
    <property type="entry name" value="Transmembrane di-heme cytochromes"/>
    <property type="match status" value="1"/>
</dbReference>
<evidence type="ECO:0000313" key="3">
    <source>
        <dbReference type="EMBL" id="NYI68645.1"/>
    </source>
</evidence>
<dbReference type="RefSeq" id="WP_179428963.1">
    <property type="nucleotide sequence ID" value="NZ_JACBZP010000001.1"/>
</dbReference>
<dbReference type="GO" id="GO:0016020">
    <property type="term" value="C:membrane"/>
    <property type="evidence" value="ECO:0007669"/>
    <property type="project" value="InterPro"/>
</dbReference>
<dbReference type="Proteomes" id="UP000539111">
    <property type="component" value="Unassembled WGS sequence"/>
</dbReference>
<keyword evidence="4" id="KW-1185">Reference proteome</keyword>
<sequence>MKNFRDELSQRERDVVGDEWAGGLPVQEGRTPRIRVGKNRWFDVLLILPIGFVLLITAIAVAKGLRGMPSVQHFISEYPGLSLPDGAKEHAGLPRWVAWQHFFNMLLMIPIMRAGLSILADHPRLYWHRSSVPGSEWFRMHRAVPPETLYTAKDDSVTLPPGVGLPSRRHSIGLARWWHLSMDSLWLLNGIVFYVLIFVTWQWHRLVPTSWDIFPNALSVAIQYASLNWPIDHPWVGYNALQLLAYFVTVFIAAPLAFITGLGMSPALSTKFKWISRFFSIQLARSIHFFVLLWFVFFIIVHVTLVVATDALHNFNVMYAGNNGHGWGGFIIFAISLAILVFVWVSVTPLTNRHPRIVQRVGFAMVGPFQKLFEHVDSKPGEYTEADISTHFWKNGTYPKSKEYSELYDNNFEDYKLQISGLVENPQELSLADLRALPYHDQITQHYCIQGWSGVAKWGGVQMSTIVDLVKPSPKVKWVVFYSFADGSDGGLYYDAQPIEQMQYHLTMLAYNMNDETLPYGHGAPLRLRNEVQHGFKMVKWIKGIEFVENFSDIGSGWGSYNSDHEFFGYRQSI</sequence>
<protein>
    <submittedName>
        <fullName evidence="3">DMSO/TMAO reductase YedYZ molybdopterin-dependent catalytic subunit/thiosulfate reductase cytochrome b subunit</fullName>
    </submittedName>
</protein>
<proteinExistence type="predicted"/>
<feature type="transmembrane region" description="Helical" evidence="1">
    <location>
        <begin position="289"/>
        <end position="307"/>
    </location>
</feature>
<dbReference type="GO" id="GO:0022904">
    <property type="term" value="P:respiratory electron transport chain"/>
    <property type="evidence" value="ECO:0007669"/>
    <property type="project" value="InterPro"/>
</dbReference>
<feature type="transmembrane region" description="Helical" evidence="1">
    <location>
        <begin position="327"/>
        <end position="347"/>
    </location>
</feature>
<keyword evidence="1" id="KW-0472">Membrane</keyword>
<accession>A0A7Z0IIM2</accession>
<evidence type="ECO:0000313" key="4">
    <source>
        <dbReference type="Proteomes" id="UP000539111"/>
    </source>
</evidence>
<feature type="transmembrane region" description="Helical" evidence="1">
    <location>
        <begin position="185"/>
        <end position="204"/>
    </location>
</feature>
<name>A0A7Z0IIM2_9MICO</name>
<dbReference type="EMBL" id="JACBZP010000001">
    <property type="protein sequence ID" value="NYI68645.1"/>
    <property type="molecule type" value="Genomic_DNA"/>
</dbReference>
<dbReference type="Gene3D" id="3.90.420.10">
    <property type="entry name" value="Oxidoreductase, molybdopterin-binding domain"/>
    <property type="match status" value="1"/>
</dbReference>
<dbReference type="SUPFAM" id="SSF56524">
    <property type="entry name" value="Oxidoreductase molybdopterin-binding domain"/>
    <property type="match status" value="1"/>
</dbReference>
<keyword evidence="1" id="KW-0812">Transmembrane</keyword>
<feature type="transmembrane region" description="Helical" evidence="1">
    <location>
        <begin position="41"/>
        <end position="62"/>
    </location>
</feature>
<feature type="transmembrane region" description="Helical" evidence="1">
    <location>
        <begin position="243"/>
        <end position="268"/>
    </location>
</feature>
<evidence type="ECO:0000259" key="2">
    <source>
        <dbReference type="Pfam" id="PF00174"/>
    </source>
</evidence>
<reference evidence="3 4" key="1">
    <citation type="submission" date="2020-07" db="EMBL/GenBank/DDBJ databases">
        <title>Sequencing the genomes of 1000 actinobacteria strains.</title>
        <authorList>
            <person name="Klenk H.-P."/>
        </authorList>
    </citation>
    <scope>NUCLEOTIDE SEQUENCE [LARGE SCALE GENOMIC DNA]</scope>
    <source>
        <strain evidence="3 4">DSM 26341</strain>
    </source>
</reference>
<comment type="caution">
    <text evidence="3">The sequence shown here is derived from an EMBL/GenBank/DDBJ whole genome shotgun (WGS) entry which is preliminary data.</text>
</comment>
<keyword evidence="1" id="KW-1133">Transmembrane helix</keyword>
<dbReference type="InterPro" id="IPR000572">
    <property type="entry name" value="OxRdtase_Mopterin-bd_dom"/>
</dbReference>
<dbReference type="InterPro" id="IPR036374">
    <property type="entry name" value="OxRdtase_Mopterin-bd_sf"/>
</dbReference>
<organism evidence="3 4">
    <name type="scientific">Spelaeicoccus albus</name>
    <dbReference type="NCBI Taxonomy" id="1280376"/>
    <lineage>
        <taxon>Bacteria</taxon>
        <taxon>Bacillati</taxon>
        <taxon>Actinomycetota</taxon>
        <taxon>Actinomycetes</taxon>
        <taxon>Micrococcales</taxon>
        <taxon>Brevibacteriaceae</taxon>
        <taxon>Spelaeicoccus</taxon>
    </lineage>
</organism>
<feature type="transmembrane region" description="Helical" evidence="1">
    <location>
        <begin position="102"/>
        <end position="120"/>
    </location>
</feature>